<evidence type="ECO:0000259" key="1">
    <source>
        <dbReference type="PROSITE" id="PS51833"/>
    </source>
</evidence>
<dbReference type="SUPFAM" id="SSF109604">
    <property type="entry name" value="HD-domain/PDEase-like"/>
    <property type="match status" value="1"/>
</dbReference>
<organism evidence="2">
    <name type="scientific">marine sediment metagenome</name>
    <dbReference type="NCBI Taxonomy" id="412755"/>
    <lineage>
        <taxon>unclassified sequences</taxon>
        <taxon>metagenomes</taxon>
        <taxon>ecological metagenomes</taxon>
    </lineage>
</organism>
<gene>
    <name evidence="2" type="ORF">S12H4_60622</name>
</gene>
<accession>X1W2I2</accession>
<dbReference type="EMBL" id="BARW01039952">
    <property type="protein sequence ID" value="GAJ23750.1"/>
    <property type="molecule type" value="Genomic_DNA"/>
</dbReference>
<dbReference type="AlphaFoldDB" id="X1W2I2"/>
<comment type="caution">
    <text evidence="2">The sequence shown here is derived from an EMBL/GenBank/DDBJ whole genome shotgun (WGS) entry which is preliminary data.</text>
</comment>
<dbReference type="InterPro" id="IPR052340">
    <property type="entry name" value="RNase_Y/CdgJ"/>
</dbReference>
<dbReference type="Gene3D" id="1.10.3210.10">
    <property type="entry name" value="Hypothetical protein af1432"/>
    <property type="match status" value="1"/>
</dbReference>
<feature type="domain" description="HDOD" evidence="1">
    <location>
        <begin position="1"/>
        <end position="70"/>
    </location>
</feature>
<feature type="non-terminal residue" evidence="2">
    <location>
        <position position="1"/>
    </location>
</feature>
<dbReference type="PROSITE" id="PS51833">
    <property type="entry name" value="HDOD"/>
    <property type="match status" value="1"/>
</dbReference>
<dbReference type="Pfam" id="PF08668">
    <property type="entry name" value="HDOD"/>
    <property type="match status" value="1"/>
</dbReference>
<proteinExistence type="predicted"/>
<reference evidence="2" key="1">
    <citation type="journal article" date="2014" name="Front. Microbiol.">
        <title>High frequency of phylogenetically diverse reductive dehalogenase-homologous genes in deep subseafloor sedimentary metagenomes.</title>
        <authorList>
            <person name="Kawai M."/>
            <person name="Futagami T."/>
            <person name="Toyoda A."/>
            <person name="Takaki Y."/>
            <person name="Nishi S."/>
            <person name="Hori S."/>
            <person name="Arai W."/>
            <person name="Tsubouchi T."/>
            <person name="Morono Y."/>
            <person name="Uchiyama I."/>
            <person name="Ito T."/>
            <person name="Fujiyama A."/>
            <person name="Inagaki F."/>
            <person name="Takami H."/>
        </authorList>
    </citation>
    <scope>NUCLEOTIDE SEQUENCE</scope>
    <source>
        <strain evidence="2">Expedition CK06-06</strain>
    </source>
</reference>
<protein>
    <recommendedName>
        <fullName evidence="1">HDOD domain-containing protein</fullName>
    </recommendedName>
</protein>
<dbReference type="PANTHER" id="PTHR33525">
    <property type="match status" value="1"/>
</dbReference>
<name>X1W2I2_9ZZZZ</name>
<dbReference type="PANTHER" id="PTHR33525:SF3">
    <property type="entry name" value="RIBONUCLEASE Y"/>
    <property type="match status" value="1"/>
</dbReference>
<sequence length="70" mass="7267">PGRISNITHALIILGFDVVKGLVLSTAVFDMMKTGGFFSLWKHSLGCAATAGIIAGRTNPPNPEEVSIAG</sequence>
<evidence type="ECO:0000313" key="2">
    <source>
        <dbReference type="EMBL" id="GAJ23750.1"/>
    </source>
</evidence>
<dbReference type="InterPro" id="IPR013976">
    <property type="entry name" value="HDOD"/>
</dbReference>